<evidence type="ECO:0000259" key="13">
    <source>
        <dbReference type="PROSITE" id="PS00128"/>
    </source>
</evidence>
<dbReference type="GO" id="GO:0005576">
    <property type="term" value="C:extracellular region"/>
    <property type="evidence" value="ECO:0007669"/>
    <property type="project" value="UniProtKB-SubCell"/>
</dbReference>
<organism evidence="14 15">
    <name type="scientific">Crocodylus porosus</name>
    <name type="common">Saltwater crocodile</name>
    <name type="synonym">Estuarine crocodile</name>
    <dbReference type="NCBI Taxonomy" id="8502"/>
    <lineage>
        <taxon>Eukaryota</taxon>
        <taxon>Metazoa</taxon>
        <taxon>Chordata</taxon>
        <taxon>Craniata</taxon>
        <taxon>Vertebrata</taxon>
        <taxon>Euteleostomi</taxon>
        <taxon>Archelosauria</taxon>
        <taxon>Archosauria</taxon>
        <taxon>Crocodylia</taxon>
        <taxon>Longirostres</taxon>
        <taxon>Crocodylidae</taxon>
        <taxon>Crocodylus</taxon>
    </lineage>
</organism>
<dbReference type="RefSeq" id="XP_019398788.1">
    <property type="nucleotide sequence ID" value="XM_019543243.1"/>
</dbReference>
<evidence type="ECO:0000256" key="12">
    <source>
        <dbReference type="SAM" id="SignalP"/>
    </source>
</evidence>
<dbReference type="PANTHER" id="PTHR11407">
    <property type="entry name" value="LYSOZYME C"/>
    <property type="match status" value="1"/>
</dbReference>
<dbReference type="OrthoDB" id="17373at2759"/>
<keyword evidence="8" id="KW-0378">Hydrolase</keyword>
<dbReference type="InterPro" id="IPR001916">
    <property type="entry name" value="Glyco_hydro_22"/>
</dbReference>
<keyword evidence="5" id="KW-0964">Secreted</keyword>
<reference evidence="14" key="2">
    <citation type="submission" date="2025-09" db="UniProtKB">
        <authorList>
            <consortium name="Ensembl"/>
        </authorList>
    </citation>
    <scope>IDENTIFICATION</scope>
</reference>
<keyword evidence="12" id="KW-0732">Signal</keyword>
<evidence type="ECO:0000256" key="11">
    <source>
        <dbReference type="RuleBase" id="RU004440"/>
    </source>
</evidence>
<keyword evidence="7" id="KW-0081">Bacteriolytic enzyme</keyword>
<evidence type="ECO:0000256" key="2">
    <source>
        <dbReference type="ARBA" id="ARBA00004613"/>
    </source>
</evidence>
<dbReference type="GO" id="GO:0042742">
    <property type="term" value="P:defense response to bacterium"/>
    <property type="evidence" value="ECO:0007669"/>
    <property type="project" value="UniProtKB-KW"/>
</dbReference>
<feature type="domain" description="Glycosyl hydrolases family 22 (GH22)" evidence="13">
    <location>
        <begin position="162"/>
        <end position="180"/>
    </location>
</feature>
<dbReference type="PRINTS" id="PR00137">
    <property type="entry name" value="LYSOZYME"/>
</dbReference>
<dbReference type="PANTHER" id="PTHR11407:SF28">
    <property type="entry name" value="LYSOZYME C"/>
    <property type="match status" value="1"/>
</dbReference>
<dbReference type="Proteomes" id="UP000594220">
    <property type="component" value="Unplaced"/>
</dbReference>
<dbReference type="PRINTS" id="PR00135">
    <property type="entry name" value="LYZLACT"/>
</dbReference>
<evidence type="ECO:0000313" key="15">
    <source>
        <dbReference type="Proteomes" id="UP000594220"/>
    </source>
</evidence>
<comment type="subcellular location">
    <subcellularLocation>
        <location evidence="2">Secreted</location>
    </subcellularLocation>
</comment>
<evidence type="ECO:0000256" key="4">
    <source>
        <dbReference type="ARBA" id="ARBA00012732"/>
    </source>
</evidence>
<dbReference type="OMA" id="NTKATHY"/>
<evidence type="ECO:0000256" key="9">
    <source>
        <dbReference type="ARBA" id="ARBA00023157"/>
    </source>
</evidence>
<dbReference type="InterPro" id="IPR023346">
    <property type="entry name" value="Lysozyme-like_dom_sf"/>
</dbReference>
<evidence type="ECO:0000256" key="1">
    <source>
        <dbReference type="ARBA" id="ARBA00000632"/>
    </source>
</evidence>
<dbReference type="GO" id="GO:0031640">
    <property type="term" value="P:killing of cells of another organism"/>
    <property type="evidence" value="ECO:0007669"/>
    <property type="project" value="UniProtKB-KW"/>
</dbReference>
<dbReference type="GO" id="GO:0016998">
    <property type="term" value="P:cell wall macromolecule catabolic process"/>
    <property type="evidence" value="ECO:0007669"/>
    <property type="project" value="UniProtKB-ARBA"/>
</dbReference>
<dbReference type="Ensembl" id="ENSCPRT00005011736.1">
    <property type="protein sequence ID" value="ENSCPRP00005009957.1"/>
    <property type="gene ID" value="ENSCPRG00005007107.1"/>
</dbReference>
<dbReference type="GeneID" id="109315510"/>
<dbReference type="PROSITE" id="PS00128">
    <property type="entry name" value="GLYCOSYL_HYDROL_F22_1"/>
    <property type="match status" value="1"/>
</dbReference>
<reference evidence="14" key="1">
    <citation type="submission" date="2025-08" db="UniProtKB">
        <authorList>
            <consortium name="Ensembl"/>
        </authorList>
    </citation>
    <scope>IDENTIFICATION</scope>
</reference>
<name>A0A7M4EHJ5_CROPO</name>
<evidence type="ECO:0000313" key="14">
    <source>
        <dbReference type="Ensembl" id="ENSCPRP00005009957.1"/>
    </source>
</evidence>
<protein>
    <recommendedName>
        <fullName evidence="4">lysozyme</fullName>
        <ecNumber evidence="4">3.2.1.17</ecNumber>
    </recommendedName>
</protein>
<feature type="chain" id="PRO_5029649463" description="lysozyme" evidence="12">
    <location>
        <begin position="23"/>
        <end position="215"/>
    </location>
</feature>
<sequence>MAEPANSFHSKIILALTPFVLGNTQDVCVVGVYIKLQDGGGQRTLKGETDAGELTISAFGAWVCDTAKMKALIFLGLFILPLAADEIIYKRCKLAAVMKKLGLANIPGYTLGDWVCTAKYESNFNTSAIHRNSDRSTDYGILQINSRWWCNDGKTPGTKNACKVQCRELLKPDIKASVNCAKKIVKDPQGMNAWVAWKKYCKGKDVSQWIKGCKL</sequence>
<dbReference type="PROSITE" id="PS51348">
    <property type="entry name" value="GLYCOSYL_HYDROL_F22_2"/>
    <property type="match status" value="1"/>
</dbReference>
<dbReference type="SUPFAM" id="SSF53955">
    <property type="entry name" value="Lysozyme-like"/>
    <property type="match status" value="1"/>
</dbReference>
<keyword evidence="10" id="KW-0326">Glycosidase</keyword>
<comment type="catalytic activity">
    <reaction evidence="1">
        <text>Hydrolysis of (1-&gt;4)-beta-linkages between N-acetylmuramic acid and N-acetyl-D-glucosamine residues in a peptidoglycan and between N-acetyl-D-glucosamine residues in chitodextrins.</text>
        <dbReference type="EC" id="3.2.1.17"/>
    </reaction>
</comment>
<dbReference type="FunFam" id="1.10.530.10:FF:000001">
    <property type="entry name" value="Lysozyme C"/>
    <property type="match status" value="1"/>
</dbReference>
<evidence type="ECO:0000256" key="10">
    <source>
        <dbReference type="ARBA" id="ARBA00023295"/>
    </source>
</evidence>
<keyword evidence="15" id="KW-1185">Reference proteome</keyword>
<comment type="similarity">
    <text evidence="3 11">Belongs to the glycosyl hydrolase 22 family.</text>
</comment>
<dbReference type="InterPro" id="IPR019799">
    <property type="entry name" value="Glyco_hydro_22_CS"/>
</dbReference>
<evidence type="ECO:0000256" key="7">
    <source>
        <dbReference type="ARBA" id="ARBA00022638"/>
    </source>
</evidence>
<keyword evidence="6" id="KW-0929">Antimicrobial</keyword>
<gene>
    <name evidence="14" type="primary">LOC109315510</name>
</gene>
<dbReference type="EC" id="3.2.1.17" evidence="4"/>
<dbReference type="GeneTree" id="ENSGT00940000153832"/>
<dbReference type="InterPro" id="IPR000974">
    <property type="entry name" value="Glyco_hydro_22_lys"/>
</dbReference>
<dbReference type="Pfam" id="PF00062">
    <property type="entry name" value="Lys"/>
    <property type="match status" value="1"/>
</dbReference>
<keyword evidence="9" id="KW-1015">Disulfide bond</keyword>
<proteinExistence type="inferred from homology"/>
<dbReference type="AlphaFoldDB" id="A0A7M4EHJ5"/>
<evidence type="ECO:0000256" key="5">
    <source>
        <dbReference type="ARBA" id="ARBA00022525"/>
    </source>
</evidence>
<dbReference type="KEGG" id="cpoo:109315510"/>
<evidence type="ECO:0000256" key="3">
    <source>
        <dbReference type="ARBA" id="ARBA00010859"/>
    </source>
</evidence>
<dbReference type="SMART" id="SM00263">
    <property type="entry name" value="LYZ1"/>
    <property type="match status" value="1"/>
</dbReference>
<evidence type="ECO:0000256" key="8">
    <source>
        <dbReference type="ARBA" id="ARBA00022801"/>
    </source>
</evidence>
<accession>A0A7M4EHJ5</accession>
<feature type="signal peptide" evidence="12">
    <location>
        <begin position="1"/>
        <end position="22"/>
    </location>
</feature>
<dbReference type="GO" id="GO:0003796">
    <property type="term" value="F:lysozyme activity"/>
    <property type="evidence" value="ECO:0007669"/>
    <property type="project" value="UniProtKB-EC"/>
</dbReference>
<evidence type="ECO:0000256" key="6">
    <source>
        <dbReference type="ARBA" id="ARBA00022529"/>
    </source>
</evidence>
<dbReference type="CDD" id="cd16897">
    <property type="entry name" value="LYZ_C"/>
    <property type="match status" value="1"/>
</dbReference>
<dbReference type="Gene3D" id="1.10.530.10">
    <property type="match status" value="1"/>
</dbReference>